<reference evidence="5 6" key="1">
    <citation type="submission" date="2019-03" db="EMBL/GenBank/DDBJ databases">
        <title>Genomics of glacier-inhabiting Cryobacterium strains.</title>
        <authorList>
            <person name="Liu Q."/>
            <person name="Xin Y.-H."/>
        </authorList>
    </citation>
    <scope>NUCLEOTIDE SEQUENCE [LARGE SCALE GENOMIC DNA]</scope>
    <source>
        <strain evidence="5 6">TMT4-23</strain>
    </source>
</reference>
<feature type="domain" description="DNA methylase N-4/N-6" evidence="4">
    <location>
        <begin position="28"/>
        <end position="75"/>
    </location>
</feature>
<dbReference type="PROSITE" id="PS00092">
    <property type="entry name" value="N6_MTASE"/>
    <property type="match status" value="1"/>
</dbReference>
<comment type="similarity">
    <text evidence="1">Belongs to the N(4)/N(6)-methyltransferase family.</text>
</comment>
<dbReference type="GO" id="GO:0032259">
    <property type="term" value="P:methylation"/>
    <property type="evidence" value="ECO:0007669"/>
    <property type="project" value="UniProtKB-KW"/>
</dbReference>
<evidence type="ECO:0000259" key="4">
    <source>
        <dbReference type="Pfam" id="PF01555"/>
    </source>
</evidence>
<dbReference type="Pfam" id="PF01555">
    <property type="entry name" value="N6_N4_Mtase"/>
    <property type="match status" value="1"/>
</dbReference>
<dbReference type="PRINTS" id="PR00508">
    <property type="entry name" value="S21N4MTFRASE"/>
</dbReference>
<protein>
    <submittedName>
        <fullName evidence="5">DNA methylase</fullName>
    </submittedName>
</protein>
<comment type="caution">
    <text evidence="5">The sequence shown here is derived from an EMBL/GenBank/DDBJ whole genome shotgun (WGS) entry which is preliminary data.</text>
</comment>
<dbReference type="Gene3D" id="3.40.50.150">
    <property type="entry name" value="Vaccinia Virus protein VP39"/>
    <property type="match status" value="2"/>
</dbReference>
<gene>
    <name evidence="5" type="ORF">E3O65_14420</name>
</gene>
<dbReference type="SUPFAM" id="SSF53335">
    <property type="entry name" value="S-adenosyl-L-methionine-dependent methyltransferases"/>
    <property type="match status" value="2"/>
</dbReference>
<accession>A0ABY2IW04</accession>
<evidence type="ECO:0000256" key="1">
    <source>
        <dbReference type="ARBA" id="ARBA00006594"/>
    </source>
</evidence>
<evidence type="ECO:0000256" key="3">
    <source>
        <dbReference type="ARBA" id="ARBA00022679"/>
    </source>
</evidence>
<dbReference type="GO" id="GO:0008168">
    <property type="term" value="F:methyltransferase activity"/>
    <property type="evidence" value="ECO:0007669"/>
    <property type="project" value="UniProtKB-KW"/>
</dbReference>
<dbReference type="InterPro" id="IPR029063">
    <property type="entry name" value="SAM-dependent_MTases_sf"/>
</dbReference>
<evidence type="ECO:0000313" key="5">
    <source>
        <dbReference type="EMBL" id="TFC95687.1"/>
    </source>
</evidence>
<keyword evidence="6" id="KW-1185">Reference proteome</keyword>
<keyword evidence="2 5" id="KW-0489">Methyltransferase</keyword>
<evidence type="ECO:0000256" key="2">
    <source>
        <dbReference type="ARBA" id="ARBA00022603"/>
    </source>
</evidence>
<dbReference type="InterPro" id="IPR002941">
    <property type="entry name" value="DNA_methylase_N4/N6"/>
</dbReference>
<name>A0ABY2IW04_9MICO</name>
<dbReference type="Proteomes" id="UP000298355">
    <property type="component" value="Unassembled WGS sequence"/>
</dbReference>
<dbReference type="EMBL" id="SOGJ01000032">
    <property type="protein sequence ID" value="TFC95687.1"/>
    <property type="molecule type" value="Genomic_DNA"/>
</dbReference>
<dbReference type="InterPro" id="IPR001091">
    <property type="entry name" value="RM_Methyltransferase"/>
</dbReference>
<organism evidence="5 6">
    <name type="scientific">Cryobacterium breve</name>
    <dbReference type="NCBI Taxonomy" id="1259258"/>
    <lineage>
        <taxon>Bacteria</taxon>
        <taxon>Bacillati</taxon>
        <taxon>Actinomycetota</taxon>
        <taxon>Actinomycetes</taxon>
        <taxon>Micrococcales</taxon>
        <taxon>Microbacteriaceae</taxon>
        <taxon>Cryobacterium</taxon>
    </lineage>
</organism>
<sequence length="589" mass="64222">MGLQTMSNIDQVTEELSVGRSDPTYMAHAYLTKVPTPAIRPFIEAYSVPGGIVVDPFAGSGMTGVAAAMLGRKAHLSDISVLGQHIGRNFVNLVDKDYFLDQAAKVIAASKADLGDIYSVECAACGQDASLTKAVWSAIVECTACKKPVNYYRSMEAANWRKPDMVCPDCHAPVSTRNPRLGEEPVLDSINSKCSATLLDQEPSGLATKIDLGAIPYPHVEITADRQMYRASALGKSGRTTIASFYSPRNLAVLATLRRHIGLVPDAQLRGKLLFAFTACLTRASKRYQWSKQRPLNAANANYYVAPVFYEWNVYELFARKIAAVLKSDEHVRAKRRQHVSSSELETPDVTYDVGSAETLSLADNSADYVFTDPPFGSNLFYADMALFQEAWLEGFTDVDQEAVVDRTKGGKRTADRYEMLLTGALAECNRVVRPGGHISMVFGNSSGSMWSLVQRSIANAGLMIEPEKLVVLNKGQRSVKGLASGFEDVATLDLIITMRASNGASTTDLKPVGRDTVATRIRELAEASPATPSHLYLELLRAGIREGWELDRLDLRDVTSALLDDGWDVDSKSGRLSKSDAEEVVISA</sequence>
<proteinExistence type="inferred from homology"/>
<dbReference type="InterPro" id="IPR002052">
    <property type="entry name" value="DNA_methylase_N6_adenine_CS"/>
</dbReference>
<keyword evidence="3" id="KW-0808">Transferase</keyword>
<evidence type="ECO:0000313" key="6">
    <source>
        <dbReference type="Proteomes" id="UP000298355"/>
    </source>
</evidence>